<evidence type="ECO:0000313" key="2">
    <source>
        <dbReference type="Proteomes" id="UP000053593"/>
    </source>
</evidence>
<accession>A0A0D0BNH8</accession>
<dbReference type="HOGENOM" id="CLU_142395_0_0_1"/>
<dbReference type="OrthoDB" id="3268967at2759"/>
<sequence>MNSVNASTGLSMFQLKMGRSPRILPPLTSDNSSANNDKDAITFTRKMHLIETEAKDGLIAAKVQQAFQSNKHRGRCEKFEVGDWVMLLTLHRREGYKKAGEKRVAK</sequence>
<name>A0A0D0BNH8_9AGAR</name>
<dbReference type="AlphaFoldDB" id="A0A0D0BNH8"/>
<reference evidence="1 2" key="1">
    <citation type="submission" date="2014-04" db="EMBL/GenBank/DDBJ databases">
        <title>Evolutionary Origins and Diversification of the Mycorrhizal Mutualists.</title>
        <authorList>
            <consortium name="DOE Joint Genome Institute"/>
            <consortium name="Mycorrhizal Genomics Consortium"/>
            <person name="Kohler A."/>
            <person name="Kuo A."/>
            <person name="Nagy L.G."/>
            <person name="Floudas D."/>
            <person name="Copeland A."/>
            <person name="Barry K.W."/>
            <person name="Cichocki N."/>
            <person name="Veneault-Fourrey C."/>
            <person name="LaButti K."/>
            <person name="Lindquist E.A."/>
            <person name="Lipzen A."/>
            <person name="Lundell T."/>
            <person name="Morin E."/>
            <person name="Murat C."/>
            <person name="Riley R."/>
            <person name="Ohm R."/>
            <person name="Sun H."/>
            <person name="Tunlid A."/>
            <person name="Henrissat B."/>
            <person name="Grigoriev I.V."/>
            <person name="Hibbett D.S."/>
            <person name="Martin F."/>
        </authorList>
    </citation>
    <scope>NUCLEOTIDE SEQUENCE [LARGE SCALE GENOMIC DNA]</scope>
    <source>
        <strain evidence="1 2">FD-317 M1</strain>
    </source>
</reference>
<evidence type="ECO:0000313" key="1">
    <source>
        <dbReference type="EMBL" id="KIK56506.1"/>
    </source>
</evidence>
<gene>
    <name evidence="1" type="ORF">GYMLUDRAFT_108948</name>
</gene>
<dbReference type="Proteomes" id="UP000053593">
    <property type="component" value="Unassembled WGS sequence"/>
</dbReference>
<protein>
    <submittedName>
        <fullName evidence="1">Uncharacterized protein</fullName>
    </submittedName>
</protein>
<keyword evidence="2" id="KW-1185">Reference proteome</keyword>
<proteinExistence type="predicted"/>
<feature type="non-terminal residue" evidence="1">
    <location>
        <position position="106"/>
    </location>
</feature>
<organism evidence="1 2">
    <name type="scientific">Collybiopsis luxurians FD-317 M1</name>
    <dbReference type="NCBI Taxonomy" id="944289"/>
    <lineage>
        <taxon>Eukaryota</taxon>
        <taxon>Fungi</taxon>
        <taxon>Dikarya</taxon>
        <taxon>Basidiomycota</taxon>
        <taxon>Agaricomycotina</taxon>
        <taxon>Agaricomycetes</taxon>
        <taxon>Agaricomycetidae</taxon>
        <taxon>Agaricales</taxon>
        <taxon>Marasmiineae</taxon>
        <taxon>Omphalotaceae</taxon>
        <taxon>Collybiopsis</taxon>
        <taxon>Collybiopsis luxurians</taxon>
    </lineage>
</organism>
<dbReference type="EMBL" id="KN834797">
    <property type="protein sequence ID" value="KIK56506.1"/>
    <property type="molecule type" value="Genomic_DNA"/>
</dbReference>